<gene>
    <name evidence="1" type="ORF">C7I85_24280</name>
</gene>
<proteinExistence type="predicted"/>
<protein>
    <recommendedName>
        <fullName evidence="3">CopG family transcriptional regulator</fullName>
    </recommendedName>
</protein>
<dbReference type="AlphaFoldDB" id="A0A2P7S2K3"/>
<name>A0A2P7S2K3_9HYPH</name>
<dbReference type="EMBL" id="PXYL01000017">
    <property type="protein sequence ID" value="PSJ56673.1"/>
    <property type="molecule type" value="Genomic_DNA"/>
</dbReference>
<evidence type="ECO:0000313" key="2">
    <source>
        <dbReference type="Proteomes" id="UP000240653"/>
    </source>
</evidence>
<keyword evidence="2" id="KW-1185">Reference proteome</keyword>
<reference evidence="1 2" key="1">
    <citation type="submission" date="2018-03" db="EMBL/GenBank/DDBJ databases">
        <title>The draft genome of Mesorhizobium soli JCM 19897.</title>
        <authorList>
            <person name="Li L."/>
            <person name="Liu L."/>
            <person name="Liang L."/>
            <person name="Wang T."/>
            <person name="Zhang X."/>
        </authorList>
    </citation>
    <scope>NUCLEOTIDE SEQUENCE [LARGE SCALE GENOMIC DNA]</scope>
    <source>
        <strain evidence="1 2">JCM 19897</strain>
    </source>
</reference>
<evidence type="ECO:0000313" key="1">
    <source>
        <dbReference type="EMBL" id="PSJ56673.1"/>
    </source>
</evidence>
<evidence type="ECO:0008006" key="3">
    <source>
        <dbReference type="Google" id="ProtNLM"/>
    </source>
</evidence>
<dbReference type="Proteomes" id="UP000240653">
    <property type="component" value="Unassembled WGS sequence"/>
</dbReference>
<sequence length="66" mass="7194">MTDISDRFVIVWLAADERQALRRLASVCRVDLEEAAAAVMRECLIATGYLEPEHGLDADTETAGSA</sequence>
<accession>A0A2P7S2K3</accession>
<comment type="caution">
    <text evidence="1">The sequence shown here is derived from an EMBL/GenBank/DDBJ whole genome shotgun (WGS) entry which is preliminary data.</text>
</comment>
<organism evidence="1 2">
    <name type="scientific">Pseudaminobacter soli</name>
    <name type="common">ex Li et al. 2025</name>
    <dbReference type="NCBI Taxonomy" id="1295366"/>
    <lineage>
        <taxon>Bacteria</taxon>
        <taxon>Pseudomonadati</taxon>
        <taxon>Pseudomonadota</taxon>
        <taxon>Alphaproteobacteria</taxon>
        <taxon>Hyphomicrobiales</taxon>
        <taxon>Phyllobacteriaceae</taxon>
        <taxon>Pseudaminobacter</taxon>
    </lineage>
</organism>